<organism evidence="1 2">
    <name type="scientific">Escherichia coli O139:H28 (strain E24377A / ETEC)</name>
    <dbReference type="NCBI Taxonomy" id="331111"/>
    <lineage>
        <taxon>Bacteria</taxon>
        <taxon>Pseudomonadati</taxon>
        <taxon>Pseudomonadota</taxon>
        <taxon>Gammaproteobacteria</taxon>
        <taxon>Enterobacterales</taxon>
        <taxon>Enterobacteriaceae</taxon>
        <taxon>Escherichia</taxon>
    </lineage>
</organism>
<dbReference type="EMBL" id="CP000797">
    <property type="protein sequence ID" value="ABV16362.1"/>
    <property type="molecule type" value="Genomic_DNA"/>
</dbReference>
<evidence type="ECO:0000313" key="1">
    <source>
        <dbReference type="EMBL" id="ABV16362.1"/>
    </source>
</evidence>
<dbReference type="InterPro" id="IPR036388">
    <property type="entry name" value="WH-like_DNA-bd_sf"/>
</dbReference>
<dbReference type="Proteomes" id="UP000001122">
    <property type="component" value="Plasmid pETEC_73"/>
</dbReference>
<geneLocation type="plasmid" evidence="1 2">
    <name>pETEC_73</name>
</geneLocation>
<dbReference type="Gene3D" id="1.10.10.10">
    <property type="entry name" value="Winged helix-like DNA-binding domain superfamily/Winged helix DNA-binding domain"/>
    <property type="match status" value="1"/>
</dbReference>
<reference evidence="2" key="1">
    <citation type="journal article" date="2008" name="J. Bacteriol.">
        <title>The pangenome structure of Escherichia coli: comparative genomic analysis of E. coli commensal and pathogenic isolates.</title>
        <authorList>
            <person name="Rasko D.A."/>
            <person name="Rosovitz M.J."/>
            <person name="Myers G.S."/>
            <person name="Mongodin E.F."/>
            <person name="Fricke W.F."/>
            <person name="Gajer P."/>
            <person name="Crabtree J."/>
            <person name="Sebaihia M."/>
            <person name="Thomson N.R."/>
            <person name="Chaudhuri R."/>
            <person name="Henderson I.R."/>
            <person name="Sperandio V."/>
            <person name="Ravel J."/>
        </authorList>
    </citation>
    <scope>NUCLEOTIDE SEQUENCE [LARGE SCALE GENOMIC DNA]</scope>
    <source>
        <strain evidence="2">E24377A / ETEC</strain>
    </source>
</reference>
<protein>
    <submittedName>
        <fullName evidence="1">Uncharacterized protein</fullName>
    </submittedName>
</protein>
<dbReference type="KEGG" id="ecw:EcE24377A_D0038"/>
<dbReference type="AlphaFoldDB" id="A7ZGY4"/>
<name>A7ZGY4_ECO24</name>
<evidence type="ECO:0000313" key="2">
    <source>
        <dbReference type="Proteomes" id="UP000001122"/>
    </source>
</evidence>
<gene>
    <name evidence="1" type="ordered locus">EcE24377A_D0038</name>
</gene>
<sequence>MPLVTFKYRFIPATSCCSVIHVGIHSYIPTTILNCPEFLVTKLPEKEVNKMNKNTHFSPEVRQRAIHMVLESQDDYDSLWGGIWIISWTALLCQSTLLAVHFGADGTQR</sequence>
<keyword evidence="2" id="KW-1185">Reference proteome</keyword>
<proteinExistence type="predicted"/>
<dbReference type="HOGENOM" id="CLU_2179687_0_0_6"/>
<keyword evidence="1" id="KW-0614">Plasmid</keyword>
<accession>A7ZGY4</accession>